<reference evidence="3" key="1">
    <citation type="journal article" date="2023" name="Mol. Phylogenet. Evol.">
        <title>Genome-scale phylogeny and comparative genomics of the fungal order Sordariales.</title>
        <authorList>
            <person name="Hensen N."/>
            <person name="Bonometti L."/>
            <person name="Westerberg I."/>
            <person name="Brannstrom I.O."/>
            <person name="Guillou S."/>
            <person name="Cros-Aarteil S."/>
            <person name="Calhoun S."/>
            <person name="Haridas S."/>
            <person name="Kuo A."/>
            <person name="Mondo S."/>
            <person name="Pangilinan J."/>
            <person name="Riley R."/>
            <person name="LaButti K."/>
            <person name="Andreopoulos B."/>
            <person name="Lipzen A."/>
            <person name="Chen C."/>
            <person name="Yan M."/>
            <person name="Daum C."/>
            <person name="Ng V."/>
            <person name="Clum A."/>
            <person name="Steindorff A."/>
            <person name="Ohm R.A."/>
            <person name="Martin F."/>
            <person name="Silar P."/>
            <person name="Natvig D.O."/>
            <person name="Lalanne C."/>
            <person name="Gautier V."/>
            <person name="Ament-Velasquez S.L."/>
            <person name="Kruys A."/>
            <person name="Hutchinson M.I."/>
            <person name="Powell A.J."/>
            <person name="Barry K."/>
            <person name="Miller A.N."/>
            <person name="Grigoriev I.V."/>
            <person name="Debuchy R."/>
            <person name="Gladieux P."/>
            <person name="Hiltunen Thoren M."/>
            <person name="Johannesson H."/>
        </authorList>
    </citation>
    <scope>NUCLEOTIDE SEQUENCE</scope>
    <source>
        <strain evidence="3">CBS 958.72</strain>
    </source>
</reference>
<comment type="caution">
    <text evidence="3">The sequence shown here is derived from an EMBL/GenBank/DDBJ whole genome shotgun (WGS) entry which is preliminary data.</text>
</comment>
<protein>
    <submittedName>
        <fullName evidence="3">Mitochondrial resolvase Ydc2</fullName>
    </submittedName>
</protein>
<accession>A0AAE0N5W1</accession>
<dbReference type="Proteomes" id="UP001287356">
    <property type="component" value="Unassembled WGS sequence"/>
</dbReference>
<gene>
    <name evidence="3" type="ORF">B0T24DRAFT_630626</name>
</gene>
<dbReference type="PANTHER" id="PTHR28072">
    <property type="entry name" value="CRUCIFORM CUTTING ENDONUCLEASE 1, MITOCHONDRIAL-RELATED"/>
    <property type="match status" value="1"/>
</dbReference>
<organism evidence="3 4">
    <name type="scientific">Lasiosphaeria ovina</name>
    <dbReference type="NCBI Taxonomy" id="92902"/>
    <lineage>
        <taxon>Eukaryota</taxon>
        <taxon>Fungi</taxon>
        <taxon>Dikarya</taxon>
        <taxon>Ascomycota</taxon>
        <taxon>Pezizomycotina</taxon>
        <taxon>Sordariomycetes</taxon>
        <taxon>Sordariomycetidae</taxon>
        <taxon>Sordariales</taxon>
        <taxon>Lasiosphaeriaceae</taxon>
        <taxon>Lasiosphaeria</taxon>
    </lineage>
</organism>
<dbReference type="SUPFAM" id="SSF53098">
    <property type="entry name" value="Ribonuclease H-like"/>
    <property type="match status" value="1"/>
</dbReference>
<dbReference type="GO" id="GO:0005739">
    <property type="term" value="C:mitochondrion"/>
    <property type="evidence" value="ECO:0007669"/>
    <property type="project" value="TreeGrafter"/>
</dbReference>
<feature type="region of interest" description="Disordered" evidence="1">
    <location>
        <begin position="256"/>
        <end position="293"/>
    </location>
</feature>
<feature type="region of interest" description="Disordered" evidence="1">
    <location>
        <begin position="319"/>
        <end position="371"/>
    </location>
</feature>
<dbReference type="EMBL" id="JAULSN010000005">
    <property type="protein sequence ID" value="KAK3371861.1"/>
    <property type="molecule type" value="Genomic_DNA"/>
</dbReference>
<dbReference type="InterPro" id="IPR012337">
    <property type="entry name" value="RNaseH-like_sf"/>
</dbReference>
<keyword evidence="4" id="KW-1185">Reference proteome</keyword>
<dbReference type="InterPro" id="IPR039197">
    <property type="entry name" value="Mrs1/Cce1"/>
</dbReference>
<evidence type="ECO:0000313" key="4">
    <source>
        <dbReference type="Proteomes" id="UP001287356"/>
    </source>
</evidence>
<evidence type="ECO:0000259" key="2">
    <source>
        <dbReference type="Pfam" id="PF09159"/>
    </source>
</evidence>
<dbReference type="InterPro" id="IPR015242">
    <property type="entry name" value="Ydc2_cat"/>
</dbReference>
<dbReference type="Pfam" id="PF09159">
    <property type="entry name" value="Ydc2-catalyt"/>
    <property type="match status" value="1"/>
</dbReference>
<dbReference type="PANTHER" id="PTHR28072:SF1">
    <property type="entry name" value="CRUCIFORM CUTTING ENDONUCLEASE 1, MITOCHONDRIAL-RELATED"/>
    <property type="match status" value="1"/>
</dbReference>
<evidence type="ECO:0000313" key="3">
    <source>
        <dbReference type="EMBL" id="KAK3371861.1"/>
    </source>
</evidence>
<dbReference type="CDD" id="cd16963">
    <property type="entry name" value="CCE1"/>
    <property type="match status" value="1"/>
</dbReference>
<sequence length="371" mass="41110">MVLVRKPPRLQLKALRSTAVESGLPVGGIKSELVLRLRDAARKFTPVPANARILSIDLGIKNFAYSLITWTKPSTQGHSEIPQWPGRLKVSVHEWKVVDLAQEAEAQALAATGTSQAAVFDPESLSKLALKLVNDRLLPLRPTHVLIERQRNRSSGSAAVTEWTLRVNSLESILYGILATLQQQQRGTGTFDAGAIIPILSHRVGSYLDRELDVEPEKSVNIKKRKMSILQGWIRAGVVEPTTEDVRQQMSKAVLGKPDKPKRIGAKHKAEVGASESLPAQEGVKPPKAQKLDDLSDSLTQGIVWLMWQRSFEERIKEEPWLTSEGPPFEPGVEDLSVDDQKKEKNRKKAAINSATARRTKKKPKPVPPMD</sequence>
<name>A0AAE0N5W1_9PEZI</name>
<dbReference type="GO" id="GO:0000403">
    <property type="term" value="F:Y-form DNA binding"/>
    <property type="evidence" value="ECO:0007669"/>
    <property type="project" value="TreeGrafter"/>
</dbReference>
<reference evidence="3" key="2">
    <citation type="submission" date="2023-06" db="EMBL/GenBank/DDBJ databases">
        <authorList>
            <consortium name="Lawrence Berkeley National Laboratory"/>
            <person name="Haridas S."/>
            <person name="Hensen N."/>
            <person name="Bonometti L."/>
            <person name="Westerberg I."/>
            <person name="Brannstrom I.O."/>
            <person name="Guillou S."/>
            <person name="Cros-Aarteil S."/>
            <person name="Calhoun S."/>
            <person name="Kuo A."/>
            <person name="Mondo S."/>
            <person name="Pangilinan J."/>
            <person name="Riley R."/>
            <person name="Labutti K."/>
            <person name="Andreopoulos B."/>
            <person name="Lipzen A."/>
            <person name="Chen C."/>
            <person name="Yanf M."/>
            <person name="Daum C."/>
            <person name="Ng V."/>
            <person name="Clum A."/>
            <person name="Steindorff A."/>
            <person name="Ohm R."/>
            <person name="Martin F."/>
            <person name="Silar P."/>
            <person name="Natvig D."/>
            <person name="Lalanne C."/>
            <person name="Gautier V."/>
            <person name="Ament-Velasquez S.L."/>
            <person name="Kruys A."/>
            <person name="Hutchinson M.I."/>
            <person name="Powell A.J."/>
            <person name="Barry K."/>
            <person name="Miller A.N."/>
            <person name="Grigoriev I.V."/>
            <person name="Debuchy R."/>
            <person name="Gladieux P."/>
            <person name="Thoren M.H."/>
            <person name="Johannesson H."/>
        </authorList>
    </citation>
    <scope>NUCLEOTIDE SEQUENCE</scope>
    <source>
        <strain evidence="3">CBS 958.72</strain>
    </source>
</reference>
<dbReference type="InterPro" id="IPR036397">
    <property type="entry name" value="RNaseH_sf"/>
</dbReference>
<dbReference type="Gene3D" id="3.30.420.10">
    <property type="entry name" value="Ribonuclease H-like superfamily/Ribonuclease H"/>
    <property type="match status" value="1"/>
</dbReference>
<dbReference type="GO" id="GO:0004520">
    <property type="term" value="F:DNA endonuclease activity"/>
    <property type="evidence" value="ECO:0007669"/>
    <property type="project" value="TreeGrafter"/>
</dbReference>
<proteinExistence type="predicted"/>
<evidence type="ECO:0000256" key="1">
    <source>
        <dbReference type="SAM" id="MobiDB-lite"/>
    </source>
</evidence>
<dbReference type="GO" id="GO:0070336">
    <property type="term" value="F:flap-structured DNA binding"/>
    <property type="evidence" value="ECO:0007669"/>
    <property type="project" value="TreeGrafter"/>
</dbReference>
<dbReference type="GO" id="GO:0000402">
    <property type="term" value="F:crossed form four-way junction DNA binding"/>
    <property type="evidence" value="ECO:0007669"/>
    <property type="project" value="TreeGrafter"/>
</dbReference>
<feature type="domain" description="Mitochondrial resolvase Ydc2 catalytic" evidence="2">
    <location>
        <begin position="53"/>
        <end position="313"/>
    </location>
</feature>
<dbReference type="AlphaFoldDB" id="A0AAE0N5W1"/>